<gene>
    <name evidence="2" type="ORF">OLC1_LOCUS15044</name>
</gene>
<dbReference type="Proteomes" id="UP001161247">
    <property type="component" value="Chromosome 5"/>
</dbReference>
<organism evidence="2 3">
    <name type="scientific">Oldenlandia corymbosa var. corymbosa</name>
    <dbReference type="NCBI Taxonomy" id="529605"/>
    <lineage>
        <taxon>Eukaryota</taxon>
        <taxon>Viridiplantae</taxon>
        <taxon>Streptophyta</taxon>
        <taxon>Embryophyta</taxon>
        <taxon>Tracheophyta</taxon>
        <taxon>Spermatophyta</taxon>
        <taxon>Magnoliopsida</taxon>
        <taxon>eudicotyledons</taxon>
        <taxon>Gunneridae</taxon>
        <taxon>Pentapetalae</taxon>
        <taxon>asterids</taxon>
        <taxon>lamiids</taxon>
        <taxon>Gentianales</taxon>
        <taxon>Rubiaceae</taxon>
        <taxon>Rubioideae</taxon>
        <taxon>Spermacoceae</taxon>
        <taxon>Hedyotis-Oldenlandia complex</taxon>
        <taxon>Oldenlandia</taxon>
    </lineage>
</organism>
<feature type="region of interest" description="Disordered" evidence="1">
    <location>
        <begin position="16"/>
        <end position="93"/>
    </location>
</feature>
<feature type="compositionally biased region" description="Basic and acidic residues" evidence="1">
    <location>
        <begin position="20"/>
        <end position="36"/>
    </location>
</feature>
<evidence type="ECO:0000313" key="2">
    <source>
        <dbReference type="EMBL" id="CAI9106564.1"/>
    </source>
</evidence>
<sequence length="114" mass="12568">MPNGIQTMLRTCLVPDDEVKESKCKEIETTQGKEDSESSGNEGMPTESDARKWQQGKQHAERGFPLGKKTTSSGHEHVSKGRSRSMPLTPGKSETLRISWIGMTLSDSSYDPKA</sequence>
<evidence type="ECO:0000313" key="3">
    <source>
        <dbReference type="Proteomes" id="UP001161247"/>
    </source>
</evidence>
<dbReference type="EMBL" id="OX459122">
    <property type="protein sequence ID" value="CAI9106564.1"/>
    <property type="molecule type" value="Genomic_DNA"/>
</dbReference>
<keyword evidence="3" id="KW-1185">Reference proteome</keyword>
<dbReference type="AlphaFoldDB" id="A0AAV1DFE4"/>
<feature type="compositionally biased region" description="Basic and acidic residues" evidence="1">
    <location>
        <begin position="48"/>
        <end position="62"/>
    </location>
</feature>
<name>A0AAV1DFE4_OLDCO</name>
<evidence type="ECO:0000256" key="1">
    <source>
        <dbReference type="SAM" id="MobiDB-lite"/>
    </source>
</evidence>
<protein>
    <submittedName>
        <fullName evidence="2">OLC1v1005752C1</fullName>
    </submittedName>
</protein>
<reference evidence="2" key="1">
    <citation type="submission" date="2023-03" db="EMBL/GenBank/DDBJ databases">
        <authorList>
            <person name="Julca I."/>
        </authorList>
    </citation>
    <scope>NUCLEOTIDE SEQUENCE</scope>
</reference>
<proteinExistence type="predicted"/>
<accession>A0AAV1DFE4</accession>